<comment type="caution">
    <text evidence="1">The sequence shown here is derived from an EMBL/GenBank/DDBJ whole genome shotgun (WGS) entry which is preliminary data.</text>
</comment>
<evidence type="ECO:0000313" key="1">
    <source>
        <dbReference type="EMBL" id="MDX8047666.1"/>
    </source>
</evidence>
<evidence type="ECO:0000313" key="2">
    <source>
        <dbReference type="Proteomes" id="UP001277972"/>
    </source>
</evidence>
<sequence length="228" mass="24041">MNNLLIGLIFLIATILVYIGAKKLYQKYPNPLTLPIFLTTLFFVLFLSISNISYDTYMIGGQWIDLFLGPIVVSLALPLYRQLPLIKKYAGSIFIGVLTGSVIGLVTGVIGAKWLGFESWIVQSVAAKSVTTPVALSITDAAGGNLSFAAVFVMIAGFSGGMFGPAILQLLQIDHPVARGLGMGTASHAIGTAKALEYGELEGAVSALAMTLSAIIVSFLAPLLLGML</sequence>
<gene>
    <name evidence="1" type="ORF">SH601_17030</name>
</gene>
<dbReference type="EMBL" id="JAWZSR010000018">
    <property type="protein sequence ID" value="MDX8047666.1"/>
    <property type="molecule type" value="Genomic_DNA"/>
</dbReference>
<organism evidence="1 2">
    <name type="scientific">Gracilibacillus pellucidus</name>
    <dbReference type="NCBI Taxonomy" id="3095368"/>
    <lineage>
        <taxon>Bacteria</taxon>
        <taxon>Bacillati</taxon>
        <taxon>Bacillota</taxon>
        <taxon>Bacilli</taxon>
        <taxon>Bacillales</taxon>
        <taxon>Bacillaceae</taxon>
        <taxon>Gracilibacillus</taxon>
    </lineage>
</organism>
<keyword evidence="2" id="KW-1185">Reference proteome</keyword>
<accession>A0ACC6M9Y7</accession>
<proteinExistence type="predicted"/>
<protein>
    <submittedName>
        <fullName evidence="1">LrgB family protein</fullName>
    </submittedName>
</protein>
<reference evidence="1" key="1">
    <citation type="submission" date="2023-11" db="EMBL/GenBank/DDBJ databases">
        <title>Gracilibacillus pellucida a moderately halophilic bacterium isolated from saline soil in Xinjiang province.</title>
        <authorList>
            <person name="Zhang Z."/>
            <person name="Tan F."/>
            <person name="Wang Y."/>
            <person name="Xia M."/>
        </authorList>
    </citation>
    <scope>NUCLEOTIDE SEQUENCE</scope>
    <source>
        <strain evidence="1">S3-1-1</strain>
    </source>
</reference>
<dbReference type="Proteomes" id="UP001277972">
    <property type="component" value="Unassembled WGS sequence"/>
</dbReference>
<name>A0ACC6M9Y7_9BACI</name>